<reference evidence="2 3" key="1">
    <citation type="submission" date="2024-01" db="EMBL/GenBank/DDBJ databases">
        <authorList>
            <person name="Waweru B."/>
        </authorList>
    </citation>
    <scope>NUCLEOTIDE SEQUENCE [LARGE SCALE GENOMIC DNA]</scope>
</reference>
<dbReference type="Proteomes" id="UP001314170">
    <property type="component" value="Unassembled WGS sequence"/>
</dbReference>
<name>A0AAV1SCM7_9ROSI</name>
<gene>
    <name evidence="2" type="ORF">DCAF_LOCUS21905</name>
</gene>
<accession>A0AAV1SCM7</accession>
<proteinExistence type="predicted"/>
<dbReference type="EMBL" id="CAWUPB010001173">
    <property type="protein sequence ID" value="CAK7349194.1"/>
    <property type="molecule type" value="Genomic_DNA"/>
</dbReference>
<feature type="region of interest" description="Disordered" evidence="1">
    <location>
        <begin position="54"/>
        <end position="122"/>
    </location>
</feature>
<evidence type="ECO:0000256" key="1">
    <source>
        <dbReference type="SAM" id="MobiDB-lite"/>
    </source>
</evidence>
<protein>
    <submittedName>
        <fullName evidence="2">Uncharacterized protein</fullName>
    </submittedName>
</protein>
<evidence type="ECO:0000313" key="2">
    <source>
        <dbReference type="EMBL" id="CAK7349194.1"/>
    </source>
</evidence>
<feature type="compositionally biased region" description="Acidic residues" evidence="1">
    <location>
        <begin position="100"/>
        <end position="110"/>
    </location>
</feature>
<keyword evidence="3" id="KW-1185">Reference proteome</keyword>
<organism evidence="2 3">
    <name type="scientific">Dovyalis caffra</name>
    <dbReference type="NCBI Taxonomy" id="77055"/>
    <lineage>
        <taxon>Eukaryota</taxon>
        <taxon>Viridiplantae</taxon>
        <taxon>Streptophyta</taxon>
        <taxon>Embryophyta</taxon>
        <taxon>Tracheophyta</taxon>
        <taxon>Spermatophyta</taxon>
        <taxon>Magnoliopsida</taxon>
        <taxon>eudicotyledons</taxon>
        <taxon>Gunneridae</taxon>
        <taxon>Pentapetalae</taxon>
        <taxon>rosids</taxon>
        <taxon>fabids</taxon>
        <taxon>Malpighiales</taxon>
        <taxon>Salicaceae</taxon>
        <taxon>Flacourtieae</taxon>
        <taxon>Dovyalis</taxon>
    </lineage>
</organism>
<feature type="compositionally biased region" description="Basic and acidic residues" evidence="1">
    <location>
        <begin position="111"/>
        <end position="122"/>
    </location>
</feature>
<sequence>MLRQGIPHRGIMFNFMNGYVGHNIPAIGASLDTRQFPHILMQNPYQQKEIQQMNYGDKDYEFQYEQGQSSESQQMQQPCQLEDYCQGQDEDVLPQSQEPCIEDPNIEESGTDERSDKDIFID</sequence>
<evidence type="ECO:0000313" key="3">
    <source>
        <dbReference type="Proteomes" id="UP001314170"/>
    </source>
</evidence>
<comment type="caution">
    <text evidence="2">The sequence shown here is derived from an EMBL/GenBank/DDBJ whole genome shotgun (WGS) entry which is preliminary data.</text>
</comment>
<dbReference type="AlphaFoldDB" id="A0AAV1SCM7"/>
<feature type="compositionally biased region" description="Low complexity" evidence="1">
    <location>
        <begin position="63"/>
        <end position="82"/>
    </location>
</feature>